<keyword evidence="8 9" id="KW-0131">Cell cycle</keyword>
<sequence length="326" mass="34948">MEPELRADLQGHLEAFADHLGLERSRSQATVRAYTGDVGSLLAYASAQDLELDLIDLDVIRAWMAERLAGPGKAVSAGSAAGSGRTARTASAARRASAVRTFFGWCVTTGRLPTDPTVRLSSPKSGSHLPSVVSAADLGSMAQRLAQAAESPDLSPREQAVAARDRFIIEFLWATGIRVSEFSSLNVADLDRGRRTAVVTGKGNKQRTVPYGTPAQTALELWLQRRPELSGSQAQDALLLGLRGARMGVRQIREVVNRELAQQDDVVARGPHALRHSAATHLLDGGADLRSVQELLGHESVATTQIYTHVSVDRLGAAFQQAHPRA</sequence>
<dbReference type="AlphaFoldDB" id="A0A846TXS9"/>
<keyword evidence="2 9" id="KW-0963">Cytoplasm</keyword>
<keyword evidence="6 9" id="KW-0238">DNA-binding</keyword>
<gene>
    <name evidence="9" type="primary">xerC</name>
    <name evidence="12" type="ORF">GTW58_03930</name>
</gene>
<dbReference type="Pfam" id="PF02899">
    <property type="entry name" value="Phage_int_SAM_1"/>
    <property type="match status" value="1"/>
</dbReference>
<dbReference type="GO" id="GO:0005737">
    <property type="term" value="C:cytoplasm"/>
    <property type="evidence" value="ECO:0007669"/>
    <property type="project" value="UniProtKB-SubCell"/>
</dbReference>
<evidence type="ECO:0000256" key="7">
    <source>
        <dbReference type="ARBA" id="ARBA00023172"/>
    </source>
</evidence>
<accession>A0A846TXS9</accession>
<evidence type="ECO:0000313" key="12">
    <source>
        <dbReference type="EMBL" id="NKE09105.1"/>
    </source>
</evidence>
<feature type="active site" evidence="9">
    <location>
        <position position="202"/>
    </location>
</feature>
<evidence type="ECO:0000259" key="11">
    <source>
        <dbReference type="PROSITE" id="PS51900"/>
    </source>
</evidence>
<feature type="domain" description="Core-binding (CB)" evidence="11">
    <location>
        <begin position="7"/>
        <end position="107"/>
    </location>
</feature>
<dbReference type="InterPro" id="IPR010998">
    <property type="entry name" value="Integrase_recombinase_N"/>
</dbReference>
<reference evidence="12 13" key="1">
    <citation type="submission" date="2020-02" db="EMBL/GenBank/DDBJ databases">
        <authorList>
            <person name="Sun Q."/>
        </authorList>
    </citation>
    <scope>NUCLEOTIDE SEQUENCE [LARGE SCALE GENOMIC DNA]</scope>
    <source>
        <strain evidence="12 13">YIM 13062</strain>
    </source>
</reference>
<evidence type="ECO:0000313" key="13">
    <source>
        <dbReference type="Proteomes" id="UP000521379"/>
    </source>
</evidence>
<keyword evidence="7 9" id="KW-0233">DNA recombination</keyword>
<keyword evidence="5 9" id="KW-0229">DNA integration</keyword>
<dbReference type="InterPro" id="IPR050090">
    <property type="entry name" value="Tyrosine_recombinase_XerCD"/>
</dbReference>
<comment type="similarity">
    <text evidence="9">Belongs to the 'phage' integrase family. XerC subfamily.</text>
</comment>
<dbReference type="Gene3D" id="1.10.150.130">
    <property type="match status" value="1"/>
</dbReference>
<feature type="domain" description="Tyr recombinase" evidence="10">
    <location>
        <begin position="128"/>
        <end position="320"/>
    </location>
</feature>
<dbReference type="InterPro" id="IPR023009">
    <property type="entry name" value="Tyrosine_recombinase_XerC/XerD"/>
</dbReference>
<dbReference type="SUPFAM" id="SSF56349">
    <property type="entry name" value="DNA breaking-rejoining enzymes"/>
    <property type="match status" value="1"/>
</dbReference>
<dbReference type="PANTHER" id="PTHR30349:SF77">
    <property type="entry name" value="TYROSINE RECOMBINASE XERC"/>
    <property type="match status" value="1"/>
</dbReference>
<organism evidence="12 13">
    <name type="scientific">Kocuria subflava</name>
    <dbReference type="NCBI Taxonomy" id="1736139"/>
    <lineage>
        <taxon>Bacteria</taxon>
        <taxon>Bacillati</taxon>
        <taxon>Actinomycetota</taxon>
        <taxon>Actinomycetes</taxon>
        <taxon>Micrococcales</taxon>
        <taxon>Micrococcaceae</taxon>
        <taxon>Kocuria</taxon>
    </lineage>
</organism>
<comment type="function">
    <text evidence="9">Site-specific tyrosine recombinase, which acts by catalyzing the cutting and rejoining of the recombining DNA molecules. The XerC-XerD complex is essential to convert dimers of the bacterial chromosome into monomers to permit their segregation at cell division. It also contributes to the segregational stability of plasmids.</text>
</comment>
<keyword evidence="4 9" id="KW-0159">Chromosome partition</keyword>
<evidence type="ECO:0000259" key="10">
    <source>
        <dbReference type="PROSITE" id="PS51898"/>
    </source>
</evidence>
<dbReference type="EMBL" id="JAAVUN010000005">
    <property type="protein sequence ID" value="NKE09105.1"/>
    <property type="molecule type" value="Genomic_DNA"/>
</dbReference>
<dbReference type="InterPro" id="IPR011010">
    <property type="entry name" value="DNA_brk_join_enz"/>
</dbReference>
<feature type="active site" evidence="9">
    <location>
        <position position="178"/>
    </location>
</feature>
<dbReference type="HAMAP" id="MF_01808">
    <property type="entry name" value="Recomb_XerC_XerD"/>
    <property type="match status" value="1"/>
</dbReference>
<evidence type="ECO:0000256" key="6">
    <source>
        <dbReference type="ARBA" id="ARBA00023125"/>
    </source>
</evidence>
<evidence type="ECO:0000256" key="1">
    <source>
        <dbReference type="ARBA" id="ARBA00004496"/>
    </source>
</evidence>
<evidence type="ECO:0000256" key="8">
    <source>
        <dbReference type="ARBA" id="ARBA00023306"/>
    </source>
</evidence>
<dbReference type="GO" id="GO:0003677">
    <property type="term" value="F:DNA binding"/>
    <property type="evidence" value="ECO:0007669"/>
    <property type="project" value="UniProtKB-UniRule"/>
</dbReference>
<evidence type="ECO:0000256" key="2">
    <source>
        <dbReference type="ARBA" id="ARBA00022490"/>
    </source>
</evidence>
<protein>
    <recommendedName>
        <fullName evidence="9">Tyrosine recombinase XerC</fullName>
    </recommendedName>
</protein>
<comment type="subcellular location">
    <subcellularLocation>
        <location evidence="1 9">Cytoplasm</location>
    </subcellularLocation>
</comment>
<dbReference type="Pfam" id="PF00589">
    <property type="entry name" value="Phage_integrase"/>
    <property type="match status" value="1"/>
</dbReference>
<dbReference type="InterPro" id="IPR004107">
    <property type="entry name" value="Integrase_SAM-like_N"/>
</dbReference>
<dbReference type="RefSeq" id="WP_119932608.1">
    <property type="nucleotide sequence ID" value="NZ_JAAVUN010000005.1"/>
</dbReference>
<dbReference type="GO" id="GO:0006313">
    <property type="term" value="P:DNA transposition"/>
    <property type="evidence" value="ECO:0007669"/>
    <property type="project" value="UniProtKB-UniRule"/>
</dbReference>
<feature type="active site" evidence="9">
    <location>
        <position position="298"/>
    </location>
</feature>
<feature type="active site" description="O-(3'-phospho-DNA)-tyrosine intermediate" evidence="9">
    <location>
        <position position="307"/>
    </location>
</feature>
<evidence type="ECO:0000256" key="9">
    <source>
        <dbReference type="HAMAP-Rule" id="MF_01808"/>
    </source>
</evidence>
<dbReference type="PANTHER" id="PTHR30349">
    <property type="entry name" value="PHAGE INTEGRASE-RELATED"/>
    <property type="match status" value="1"/>
</dbReference>
<proteinExistence type="inferred from homology"/>
<evidence type="ECO:0000256" key="4">
    <source>
        <dbReference type="ARBA" id="ARBA00022829"/>
    </source>
</evidence>
<dbReference type="GO" id="GO:0051301">
    <property type="term" value="P:cell division"/>
    <property type="evidence" value="ECO:0007669"/>
    <property type="project" value="UniProtKB-KW"/>
</dbReference>
<dbReference type="Gene3D" id="1.10.443.10">
    <property type="entry name" value="Intergrase catalytic core"/>
    <property type="match status" value="1"/>
</dbReference>
<dbReference type="GO" id="GO:0009037">
    <property type="term" value="F:tyrosine-based site-specific recombinase activity"/>
    <property type="evidence" value="ECO:0007669"/>
    <property type="project" value="UniProtKB-UniRule"/>
</dbReference>
<feature type="active site" evidence="9">
    <location>
        <position position="275"/>
    </location>
</feature>
<dbReference type="PROSITE" id="PS51900">
    <property type="entry name" value="CB"/>
    <property type="match status" value="1"/>
</dbReference>
<dbReference type="SUPFAM" id="SSF47823">
    <property type="entry name" value="lambda integrase-like, N-terminal domain"/>
    <property type="match status" value="1"/>
</dbReference>
<dbReference type="GO" id="GO:0007059">
    <property type="term" value="P:chromosome segregation"/>
    <property type="evidence" value="ECO:0007669"/>
    <property type="project" value="UniProtKB-UniRule"/>
</dbReference>
<evidence type="ECO:0000256" key="3">
    <source>
        <dbReference type="ARBA" id="ARBA00022618"/>
    </source>
</evidence>
<comment type="caution">
    <text evidence="12">The sequence shown here is derived from an EMBL/GenBank/DDBJ whole genome shotgun (WGS) entry which is preliminary data.</text>
</comment>
<comment type="subunit">
    <text evidence="9">Forms a cyclic heterotetrameric complex composed of two molecules of XerC and two molecules of XerD.</text>
</comment>
<dbReference type="Proteomes" id="UP000521379">
    <property type="component" value="Unassembled WGS sequence"/>
</dbReference>
<evidence type="ECO:0000256" key="5">
    <source>
        <dbReference type="ARBA" id="ARBA00022908"/>
    </source>
</evidence>
<feature type="active site" evidence="9">
    <location>
        <position position="272"/>
    </location>
</feature>
<dbReference type="InterPro" id="IPR013762">
    <property type="entry name" value="Integrase-like_cat_sf"/>
</dbReference>
<name>A0A846TXS9_9MICC</name>
<dbReference type="PROSITE" id="PS51898">
    <property type="entry name" value="TYR_RECOMBINASE"/>
    <property type="match status" value="1"/>
</dbReference>
<keyword evidence="3 9" id="KW-0132">Cell division</keyword>
<keyword evidence="13" id="KW-1185">Reference proteome</keyword>
<dbReference type="InterPro" id="IPR044068">
    <property type="entry name" value="CB"/>
</dbReference>
<dbReference type="InterPro" id="IPR002104">
    <property type="entry name" value="Integrase_catalytic"/>
</dbReference>